<organism evidence="1 2">
    <name type="scientific">Coemansia furcata</name>
    <dbReference type="NCBI Taxonomy" id="417177"/>
    <lineage>
        <taxon>Eukaryota</taxon>
        <taxon>Fungi</taxon>
        <taxon>Fungi incertae sedis</taxon>
        <taxon>Zoopagomycota</taxon>
        <taxon>Kickxellomycotina</taxon>
        <taxon>Kickxellomycetes</taxon>
        <taxon>Kickxellales</taxon>
        <taxon>Kickxellaceae</taxon>
        <taxon>Coemansia</taxon>
    </lineage>
</organism>
<name>A0ACC1LQF2_9FUNG</name>
<dbReference type="Proteomes" id="UP001140096">
    <property type="component" value="Unassembled WGS sequence"/>
</dbReference>
<keyword evidence="2" id="KW-1185">Reference proteome</keyword>
<proteinExistence type="predicted"/>
<sequence length="317" mass="33680">MLVASDSLAVVGPRRGTASMPATRVRSARYRHGSPAASASGANRRRLLARAIHSNSVASSPFPPSSGMNDDAWDVPVFSASSDALWLLADAGFGGRKVGRSASCYEPAVARRRGFMRRPSSCASEADYFNAAVEHRPLRSPDARRTPLYRTPSLSSLLDGEDGLVPGSLEAYRSKLARLSTMPAMQPPARAGDPTEVRDAGQFYPLASRTAVALPSADVAVVAQVPPPPRPQFLRQLGHRPSSLLRTRSSDGASSLPMVTSEEKSSTTLHYAALVDAAHIPEHRGDNSVSGAGRLARFTRQLMTGLSFGARHTVGSP</sequence>
<evidence type="ECO:0000313" key="1">
    <source>
        <dbReference type="EMBL" id="KAJ2812857.1"/>
    </source>
</evidence>
<dbReference type="EMBL" id="JANBUP010000146">
    <property type="protein sequence ID" value="KAJ2812857.1"/>
    <property type="molecule type" value="Genomic_DNA"/>
</dbReference>
<feature type="non-terminal residue" evidence="1">
    <location>
        <position position="317"/>
    </location>
</feature>
<protein>
    <submittedName>
        <fullName evidence="1">Uncharacterized protein</fullName>
    </submittedName>
</protein>
<accession>A0ACC1LQF2</accession>
<reference evidence="1" key="1">
    <citation type="submission" date="2022-07" db="EMBL/GenBank/DDBJ databases">
        <title>Phylogenomic reconstructions and comparative analyses of Kickxellomycotina fungi.</title>
        <authorList>
            <person name="Reynolds N.K."/>
            <person name="Stajich J.E."/>
            <person name="Barry K."/>
            <person name="Grigoriev I.V."/>
            <person name="Crous P."/>
            <person name="Smith M.E."/>
        </authorList>
    </citation>
    <scope>NUCLEOTIDE SEQUENCE</scope>
    <source>
        <strain evidence="1">CBS 102833</strain>
    </source>
</reference>
<evidence type="ECO:0000313" key="2">
    <source>
        <dbReference type="Proteomes" id="UP001140096"/>
    </source>
</evidence>
<gene>
    <name evidence="1" type="ORF">H4S07_001101</name>
</gene>
<comment type="caution">
    <text evidence="1">The sequence shown here is derived from an EMBL/GenBank/DDBJ whole genome shotgun (WGS) entry which is preliminary data.</text>
</comment>